<organism evidence="1 2">
    <name type="scientific">Streptomyces brasiliscabiei</name>
    <dbReference type="NCBI Taxonomy" id="2736302"/>
    <lineage>
        <taxon>Bacteria</taxon>
        <taxon>Bacillati</taxon>
        <taxon>Actinomycetota</taxon>
        <taxon>Actinomycetes</taxon>
        <taxon>Kitasatosporales</taxon>
        <taxon>Streptomycetaceae</taxon>
        <taxon>Streptomyces</taxon>
    </lineage>
</organism>
<comment type="caution">
    <text evidence="1">The sequence shown here is derived from an EMBL/GenBank/DDBJ whole genome shotgun (WGS) entry which is preliminary data.</text>
</comment>
<keyword evidence="2" id="KW-1185">Reference proteome</keyword>
<name>A0ABU8GGY8_9ACTN</name>
<dbReference type="RefSeq" id="WP_319359791.1">
    <property type="nucleotide sequence ID" value="NZ_JBBAYL010000008.1"/>
</dbReference>
<sequence length="59" mass="6209">MPAALTFTGEDKDLTLDELVAFVEAAKKAGAPGANPLRAELSTSGKIKQIQIGLHEDDD</sequence>
<protein>
    <submittedName>
        <fullName evidence="1">Uncharacterized protein</fullName>
    </submittedName>
</protein>
<proteinExistence type="predicted"/>
<evidence type="ECO:0000313" key="2">
    <source>
        <dbReference type="Proteomes" id="UP001365781"/>
    </source>
</evidence>
<dbReference type="EMBL" id="JBBAYM010000017">
    <property type="protein sequence ID" value="MEI5612468.1"/>
    <property type="molecule type" value="Genomic_DNA"/>
</dbReference>
<dbReference type="Proteomes" id="UP001365781">
    <property type="component" value="Unassembled WGS sequence"/>
</dbReference>
<accession>A0ABU8GGY8</accession>
<evidence type="ECO:0000313" key="1">
    <source>
        <dbReference type="EMBL" id="MEI5612468.1"/>
    </source>
</evidence>
<reference evidence="1 2" key="1">
    <citation type="submission" date="2024-03" db="EMBL/GenBank/DDBJ databases">
        <title>First Report of Pectobacterium brasiliscabiei causing potato scab in china.</title>
        <authorList>
            <person name="Handique U."/>
        </authorList>
    </citation>
    <scope>NUCLEOTIDE SEQUENCE [LARGE SCALE GENOMIC DNA]</scope>
    <source>
        <strain evidence="1 2">ZRIMU1503</strain>
    </source>
</reference>
<gene>
    <name evidence="1" type="ORF">WB403_25250</name>
</gene>